<protein>
    <submittedName>
        <fullName evidence="2">BRCT domain-containing protein</fullName>
    </submittedName>
</protein>
<comment type="caution">
    <text evidence="2">The sequence shown here is derived from an EMBL/GenBank/DDBJ whole genome shotgun (WGS) entry which is preliminary data.</text>
</comment>
<evidence type="ECO:0000259" key="1">
    <source>
        <dbReference type="PROSITE" id="PS50172"/>
    </source>
</evidence>
<dbReference type="RefSeq" id="XP_041217951.1">
    <property type="nucleotide sequence ID" value="XM_041368542.1"/>
</dbReference>
<dbReference type="InterPro" id="IPR036420">
    <property type="entry name" value="BRCT_dom_sf"/>
</dbReference>
<dbReference type="Proteomes" id="UP001195769">
    <property type="component" value="Unassembled WGS sequence"/>
</dbReference>
<dbReference type="PANTHER" id="PTHR47667:SF1">
    <property type="entry name" value="REGULATOR OF TY1 TRANSPOSITION PROTEIN 107"/>
    <property type="match status" value="1"/>
</dbReference>
<dbReference type="AlphaFoldDB" id="A0AAD4DR23"/>
<accession>A0AAD4DR23</accession>
<dbReference type="InterPro" id="IPR001357">
    <property type="entry name" value="BRCT_dom"/>
</dbReference>
<dbReference type="Pfam" id="PF12738">
    <property type="entry name" value="PTCB-BRCT"/>
    <property type="match status" value="1"/>
</dbReference>
<dbReference type="SUPFAM" id="SSF52113">
    <property type="entry name" value="BRCT domain"/>
    <property type="match status" value="1"/>
</dbReference>
<keyword evidence="3" id="KW-1185">Reference proteome</keyword>
<evidence type="ECO:0000313" key="2">
    <source>
        <dbReference type="EMBL" id="KAG1890685.1"/>
    </source>
</evidence>
<organism evidence="2 3">
    <name type="scientific">Suillus fuscotomentosus</name>
    <dbReference type="NCBI Taxonomy" id="1912939"/>
    <lineage>
        <taxon>Eukaryota</taxon>
        <taxon>Fungi</taxon>
        <taxon>Dikarya</taxon>
        <taxon>Basidiomycota</taxon>
        <taxon>Agaricomycotina</taxon>
        <taxon>Agaricomycetes</taxon>
        <taxon>Agaricomycetidae</taxon>
        <taxon>Boletales</taxon>
        <taxon>Suillineae</taxon>
        <taxon>Suillaceae</taxon>
        <taxon>Suillus</taxon>
    </lineage>
</organism>
<dbReference type="EMBL" id="JABBWK010000133">
    <property type="protein sequence ID" value="KAG1890685.1"/>
    <property type="molecule type" value="Genomic_DNA"/>
</dbReference>
<sequence>MALFNGVHYALSSSIQPGRHKELSALLDLHGATSAPPPTHIIALAGSHIQGEYEGSLHVVSDMWYEGIDGQYVSERYYSPDPIMIFSGVVACATDLSQWDLEVLSAGITSLGGQWRTALTRDVTHLFALHKQSNKYQTAMYFAPYTGMSILTPHWFDDSVQLGCCVPEIPYLWPDPEVLAR</sequence>
<proteinExistence type="predicted"/>
<dbReference type="Gene3D" id="3.40.50.10190">
    <property type="entry name" value="BRCT domain"/>
    <property type="match status" value="1"/>
</dbReference>
<name>A0AAD4DR23_9AGAM</name>
<dbReference type="InterPro" id="IPR053036">
    <property type="entry name" value="CellCycle_DNARepair_Reg"/>
</dbReference>
<dbReference type="PANTHER" id="PTHR47667">
    <property type="entry name" value="REGULATOR OF TY1 TRANSPOSITION PROTEIN 107"/>
    <property type="match status" value="1"/>
</dbReference>
<dbReference type="CDD" id="cd18436">
    <property type="entry name" value="BRCT_BRC1_like_rpt2"/>
    <property type="match status" value="1"/>
</dbReference>
<feature type="domain" description="BRCT" evidence="1">
    <location>
        <begin position="81"/>
        <end position="173"/>
    </location>
</feature>
<dbReference type="GeneID" id="64662840"/>
<reference evidence="2" key="1">
    <citation type="journal article" date="2020" name="New Phytol.">
        <title>Comparative genomics reveals dynamic genome evolution in host specialist ectomycorrhizal fungi.</title>
        <authorList>
            <person name="Lofgren L.A."/>
            <person name="Nguyen N.H."/>
            <person name="Vilgalys R."/>
            <person name="Ruytinx J."/>
            <person name="Liao H.L."/>
            <person name="Branco S."/>
            <person name="Kuo A."/>
            <person name="LaButti K."/>
            <person name="Lipzen A."/>
            <person name="Andreopoulos W."/>
            <person name="Pangilinan J."/>
            <person name="Riley R."/>
            <person name="Hundley H."/>
            <person name="Na H."/>
            <person name="Barry K."/>
            <person name="Grigoriev I.V."/>
            <person name="Stajich J.E."/>
            <person name="Kennedy P.G."/>
        </authorList>
    </citation>
    <scope>NUCLEOTIDE SEQUENCE</scope>
    <source>
        <strain evidence="2">FC203</strain>
    </source>
</reference>
<dbReference type="PROSITE" id="PS50172">
    <property type="entry name" value="BRCT"/>
    <property type="match status" value="1"/>
</dbReference>
<gene>
    <name evidence="2" type="ORF">F5891DRAFT_1197836</name>
</gene>
<evidence type="ECO:0000313" key="3">
    <source>
        <dbReference type="Proteomes" id="UP001195769"/>
    </source>
</evidence>